<dbReference type="PANTHER" id="PTHR43143:SF1">
    <property type="entry name" value="SERINE_THREONINE-PROTEIN PHOSPHATASE CPPED1"/>
    <property type="match status" value="1"/>
</dbReference>
<dbReference type="InterPro" id="IPR004843">
    <property type="entry name" value="Calcineurin-like_PHP"/>
</dbReference>
<dbReference type="GeneID" id="49869239"/>
<sequence>MMLITHTVRATLIAAALSTVAHAALAAPTALNTSSPQDEVQRFVIRADTQYPRGPDSANQPKESARLMTEQDNAINRWRNSFGGNIPVFLNGDVTEFGHGREWRKMFEHLARVPGTYWGLGNHDYENNVDDCANNGCARDSIQHLEAAVAGWQVDSFHIAKQDKRDYSRWTGSFGYSKTIGSITFIQLNNHYNYTKSFSSNGGLIFPQKIYFDITGSLAWLEQQMEVATKNGKYIIINLHRPPADSSLGSESDRNRFYNLVNQYRVLSIFHGHTHNAGRRAAIGDTPVYDAGSSFRRGFLTAELDEGRDNLVVRVATNNDTDSAKAYTTPLHLLPPLPTFKFSTQPGGDAINGLLMYNNRPRDTRLPFVDISLDGLPFKRFDISNNAAVLYDLRPNTQYRYTIKIYRAEGQAPAREDKGTFTTPALAKAPTDLCADYMDGEAGTLRLKWKNPSPNFRMPYYIQVEATEPGKPLWVLRSVAADRRSTTETVNYQYHGRDPFAMTYHVFYWSASEGHSGRAQLAGKDIWTSGCQYRTD</sequence>
<dbReference type="InterPro" id="IPR051918">
    <property type="entry name" value="STPP_CPPED1"/>
</dbReference>
<dbReference type="RefSeq" id="WP_016711132.1">
    <property type="nucleotide sequence ID" value="NZ_CP022562.1"/>
</dbReference>
<name>A0AAP7KDK6_9PSED</name>
<dbReference type="InterPro" id="IPR029052">
    <property type="entry name" value="Metallo-depent_PP-like"/>
</dbReference>
<evidence type="ECO:0000313" key="3">
    <source>
        <dbReference type="EMBL" id="OAH42461.1"/>
    </source>
</evidence>
<dbReference type="PANTHER" id="PTHR43143">
    <property type="entry name" value="METALLOPHOSPHOESTERASE, CALCINEURIN SUPERFAMILY"/>
    <property type="match status" value="1"/>
</dbReference>
<dbReference type="EMBL" id="LSTU01000078">
    <property type="protein sequence ID" value="OAH42461.1"/>
    <property type="molecule type" value="Genomic_DNA"/>
</dbReference>
<reference evidence="4" key="1">
    <citation type="submission" date="2016-02" db="EMBL/GenBank/DDBJ databases">
        <title>Dietzia cinnamea strain CD11_5 genome sequencing and assembly.</title>
        <authorList>
            <person name="Kaur G."/>
            <person name="Nair G.R."/>
            <person name="Mayilraj S."/>
        </authorList>
    </citation>
    <scope>NUCLEOTIDE SEQUENCE [LARGE SCALE GENOMIC DNA]</scope>
    <source>
        <strain evidence="4">CD10_2</strain>
    </source>
</reference>
<organism evidence="3 4">
    <name type="scientific">Pseudomonas monteilii</name>
    <dbReference type="NCBI Taxonomy" id="76759"/>
    <lineage>
        <taxon>Bacteria</taxon>
        <taxon>Pseudomonadati</taxon>
        <taxon>Pseudomonadota</taxon>
        <taxon>Gammaproteobacteria</taxon>
        <taxon>Pseudomonadales</taxon>
        <taxon>Pseudomonadaceae</taxon>
        <taxon>Pseudomonas</taxon>
    </lineage>
</organism>
<gene>
    <name evidence="3" type="ORF">AYJ70_13280</name>
</gene>
<comment type="caution">
    <text evidence="3">The sequence shown here is derived from an EMBL/GenBank/DDBJ whole genome shotgun (WGS) entry which is preliminary data.</text>
</comment>
<feature type="signal peptide" evidence="1">
    <location>
        <begin position="1"/>
        <end position="26"/>
    </location>
</feature>
<dbReference type="AlphaFoldDB" id="A0AAP7KDK6"/>
<evidence type="ECO:0000256" key="1">
    <source>
        <dbReference type="SAM" id="SignalP"/>
    </source>
</evidence>
<dbReference type="Pfam" id="PF00149">
    <property type="entry name" value="Metallophos"/>
    <property type="match status" value="1"/>
</dbReference>
<keyword evidence="1" id="KW-0732">Signal</keyword>
<feature type="chain" id="PRO_5043025340" description="Calcineurin-like phosphoesterase domain-containing protein" evidence="1">
    <location>
        <begin position="27"/>
        <end position="536"/>
    </location>
</feature>
<feature type="domain" description="Calcineurin-like phosphoesterase" evidence="2">
    <location>
        <begin position="71"/>
        <end position="276"/>
    </location>
</feature>
<dbReference type="Gene3D" id="3.60.21.10">
    <property type="match status" value="1"/>
</dbReference>
<dbReference type="Proteomes" id="UP000077242">
    <property type="component" value="Unassembled WGS sequence"/>
</dbReference>
<protein>
    <recommendedName>
        <fullName evidence="2">Calcineurin-like phosphoesterase domain-containing protein</fullName>
    </recommendedName>
</protein>
<dbReference type="SUPFAM" id="SSF56300">
    <property type="entry name" value="Metallo-dependent phosphatases"/>
    <property type="match status" value="1"/>
</dbReference>
<evidence type="ECO:0000313" key="4">
    <source>
        <dbReference type="Proteomes" id="UP000077242"/>
    </source>
</evidence>
<accession>A0AAP7KDK6</accession>
<proteinExistence type="predicted"/>
<dbReference type="SUPFAM" id="SSF49265">
    <property type="entry name" value="Fibronectin type III"/>
    <property type="match status" value="1"/>
</dbReference>
<dbReference type="InterPro" id="IPR036116">
    <property type="entry name" value="FN3_sf"/>
</dbReference>
<dbReference type="GO" id="GO:0016787">
    <property type="term" value="F:hydrolase activity"/>
    <property type="evidence" value="ECO:0007669"/>
    <property type="project" value="InterPro"/>
</dbReference>
<evidence type="ECO:0000259" key="2">
    <source>
        <dbReference type="Pfam" id="PF00149"/>
    </source>
</evidence>